<evidence type="ECO:0000313" key="1">
    <source>
        <dbReference type="EMBL" id="CAD8065560.1"/>
    </source>
</evidence>
<keyword evidence="2" id="KW-1185">Reference proteome</keyword>
<gene>
    <name evidence="1" type="ORF">PSON_ATCC_30995.1.T0200268</name>
</gene>
<organism evidence="1 2">
    <name type="scientific">Paramecium sonneborni</name>
    <dbReference type="NCBI Taxonomy" id="65129"/>
    <lineage>
        <taxon>Eukaryota</taxon>
        <taxon>Sar</taxon>
        <taxon>Alveolata</taxon>
        <taxon>Ciliophora</taxon>
        <taxon>Intramacronucleata</taxon>
        <taxon>Oligohymenophorea</taxon>
        <taxon>Peniculida</taxon>
        <taxon>Parameciidae</taxon>
        <taxon>Paramecium</taxon>
    </lineage>
</organism>
<reference evidence="1" key="1">
    <citation type="submission" date="2021-01" db="EMBL/GenBank/DDBJ databases">
        <authorList>
            <consortium name="Genoscope - CEA"/>
            <person name="William W."/>
        </authorList>
    </citation>
    <scope>NUCLEOTIDE SEQUENCE</scope>
</reference>
<accession>A0A8S1LC84</accession>
<dbReference type="Proteomes" id="UP000692954">
    <property type="component" value="Unassembled WGS sequence"/>
</dbReference>
<dbReference type="AlphaFoldDB" id="A0A8S1LC84"/>
<name>A0A8S1LC84_9CILI</name>
<sequence>MNGARNQRLVLDNKFYNYKAKEELKNFLEQPQKDIEMSKAIRIKKSTMMKKIIQMFEMNKGILELEAEDGQISRLISSYEVYKRKGIQHTSEIQIRKEENKSILRIKVVLDQQ</sequence>
<dbReference type="OrthoDB" id="10321332at2759"/>
<protein>
    <submittedName>
        <fullName evidence="1">Uncharacterized protein</fullName>
    </submittedName>
</protein>
<dbReference type="EMBL" id="CAJJDN010000020">
    <property type="protein sequence ID" value="CAD8065560.1"/>
    <property type="molecule type" value="Genomic_DNA"/>
</dbReference>
<comment type="caution">
    <text evidence="1">The sequence shown here is derived from an EMBL/GenBank/DDBJ whole genome shotgun (WGS) entry which is preliminary data.</text>
</comment>
<proteinExistence type="predicted"/>
<evidence type="ECO:0000313" key="2">
    <source>
        <dbReference type="Proteomes" id="UP000692954"/>
    </source>
</evidence>